<dbReference type="eggNOG" id="KOG4090">
    <property type="taxonomic scope" value="Eukaryota"/>
</dbReference>
<dbReference type="Proteomes" id="UP000009131">
    <property type="component" value="Unassembled WGS sequence"/>
</dbReference>
<protein>
    <recommendedName>
        <fullName evidence="4">CHCH domain-containing protein</fullName>
    </recommendedName>
</protein>
<dbReference type="OrthoDB" id="1106148at2759"/>
<dbReference type="GO" id="GO:0005739">
    <property type="term" value="C:mitochondrion"/>
    <property type="evidence" value="ECO:0007669"/>
    <property type="project" value="TreeGrafter"/>
</dbReference>
<dbReference type="GO" id="GO:0007005">
    <property type="term" value="P:mitochondrion organization"/>
    <property type="evidence" value="ECO:0007669"/>
    <property type="project" value="InterPro"/>
</dbReference>
<feature type="compositionally biased region" description="Low complexity" evidence="1">
    <location>
        <begin position="1"/>
        <end position="23"/>
    </location>
</feature>
<reference evidence="2 3" key="1">
    <citation type="journal article" date="2011" name="J. Gen. Appl. Microbiol.">
        <title>Draft genome sequencing of the enigmatic basidiomycete Mixia osmundae.</title>
        <authorList>
            <person name="Nishida H."/>
            <person name="Nagatsuka Y."/>
            <person name="Sugiyama J."/>
        </authorList>
    </citation>
    <scope>NUCLEOTIDE SEQUENCE [LARGE SCALE GENOMIC DNA]</scope>
    <source>
        <strain evidence="3">CBS 9802 / IAM 14324 / JCM 22182 / KY 12970</strain>
    </source>
</reference>
<dbReference type="AlphaFoldDB" id="G7E8M2"/>
<sequence length="130" mass="13393">MPRQSRGRSSAPRSAPAKSGPPAQQQQKSNVPAHPPQTGSQGGGFLSQVASTAGGVALGHGISNMIWGGSSAAAAGQEQPAQPVQQNGQDACSNHAKEFTQCLNATQNDVSACNFYLEQLKQCQAASARY</sequence>
<dbReference type="InParanoid" id="G7E8M2"/>
<dbReference type="PANTHER" id="PTHR13523:SF2">
    <property type="entry name" value="COILED-COIL-HELIX-COILED-COIL-HELIX DOMAIN CONTAINING 2, ISOFORM A-RELATED"/>
    <property type="match status" value="1"/>
</dbReference>
<dbReference type="PANTHER" id="PTHR13523">
    <property type="entry name" value="COILED-COIL-HELIX-COILED-COIL-HELIX DOMAIN CONTAINING 2/NUR77"/>
    <property type="match status" value="1"/>
</dbReference>
<dbReference type="HOGENOM" id="CLU_093520_0_2_1"/>
<organism evidence="2 3">
    <name type="scientific">Mixia osmundae (strain CBS 9802 / IAM 14324 / JCM 22182 / KY 12970)</name>
    <dbReference type="NCBI Taxonomy" id="764103"/>
    <lineage>
        <taxon>Eukaryota</taxon>
        <taxon>Fungi</taxon>
        <taxon>Dikarya</taxon>
        <taxon>Basidiomycota</taxon>
        <taxon>Pucciniomycotina</taxon>
        <taxon>Mixiomycetes</taxon>
        <taxon>Mixiales</taxon>
        <taxon>Mixiaceae</taxon>
        <taxon>Mixia</taxon>
    </lineage>
</organism>
<name>G7E8M2_MIXOS</name>
<dbReference type="OMA" id="CDADARN"/>
<dbReference type="InterPro" id="IPR055304">
    <property type="entry name" value="CHCHD2/10-like"/>
</dbReference>
<evidence type="ECO:0008006" key="4">
    <source>
        <dbReference type="Google" id="ProtNLM"/>
    </source>
</evidence>
<evidence type="ECO:0000313" key="3">
    <source>
        <dbReference type="Proteomes" id="UP000009131"/>
    </source>
</evidence>
<keyword evidence="3" id="KW-1185">Reference proteome</keyword>
<reference evidence="2 3" key="2">
    <citation type="journal article" date="2012" name="Open Biol.">
        <title>Characteristics of nucleosomes and linker DNA regions on the genome of the basidiomycete Mixia osmundae revealed by mono- and dinucleosome mapping.</title>
        <authorList>
            <person name="Nishida H."/>
            <person name="Kondo S."/>
            <person name="Matsumoto T."/>
            <person name="Suzuki Y."/>
            <person name="Yoshikawa H."/>
            <person name="Taylor T.D."/>
            <person name="Sugiyama J."/>
        </authorList>
    </citation>
    <scope>NUCLEOTIDE SEQUENCE [LARGE SCALE GENOMIC DNA]</scope>
    <source>
        <strain evidence="3">CBS 9802 / IAM 14324 / JCM 22182 / KY 12970</strain>
    </source>
</reference>
<comment type="caution">
    <text evidence="2">The sequence shown here is derived from an EMBL/GenBank/DDBJ whole genome shotgun (WGS) entry which is preliminary data.</text>
</comment>
<feature type="region of interest" description="Disordered" evidence="1">
    <location>
        <begin position="1"/>
        <end position="47"/>
    </location>
</feature>
<dbReference type="FunCoup" id="G7E8M2">
    <property type="interactions" value="283"/>
</dbReference>
<proteinExistence type="predicted"/>
<dbReference type="InterPro" id="IPR009069">
    <property type="entry name" value="Cys_alpha_HP_mot_SF"/>
</dbReference>
<accession>G7E8M2</accession>
<dbReference type="GO" id="GO:0005634">
    <property type="term" value="C:nucleus"/>
    <property type="evidence" value="ECO:0007669"/>
    <property type="project" value="TreeGrafter"/>
</dbReference>
<gene>
    <name evidence="2" type="primary">Mo06190</name>
    <name evidence="2" type="ORF">E5Q_06190</name>
</gene>
<evidence type="ECO:0000313" key="2">
    <source>
        <dbReference type="EMBL" id="GAA99490.1"/>
    </source>
</evidence>
<evidence type="ECO:0000256" key="1">
    <source>
        <dbReference type="SAM" id="MobiDB-lite"/>
    </source>
</evidence>
<dbReference type="SUPFAM" id="SSF47072">
    <property type="entry name" value="Cysteine alpha-hairpin motif"/>
    <property type="match status" value="1"/>
</dbReference>
<dbReference type="STRING" id="764103.G7E8M2"/>
<dbReference type="EMBL" id="BABT02000220">
    <property type="protein sequence ID" value="GAA99490.1"/>
    <property type="molecule type" value="Genomic_DNA"/>
</dbReference>
<dbReference type="RefSeq" id="XP_014568396.1">
    <property type="nucleotide sequence ID" value="XM_014712910.1"/>
</dbReference>